<dbReference type="EMBL" id="FMXC01000012">
    <property type="protein sequence ID" value="SDA54640.1"/>
    <property type="molecule type" value="Genomic_DNA"/>
</dbReference>
<evidence type="ECO:0000313" key="3">
    <source>
        <dbReference type="Proteomes" id="UP000181860"/>
    </source>
</evidence>
<reference evidence="2" key="3">
    <citation type="submission" date="2023-04" db="EMBL/GenBank/DDBJ databases">
        <authorList>
            <person name="Wang Y."/>
        </authorList>
    </citation>
    <scope>NUCLEOTIDE SEQUENCE</scope>
    <source>
        <strain evidence="2">ZW18</strain>
    </source>
</reference>
<dbReference type="EMBL" id="CP123735">
    <property type="protein sequence ID" value="WGO86377.1"/>
    <property type="molecule type" value="Genomic_DNA"/>
</dbReference>
<evidence type="ECO:0000313" key="4">
    <source>
        <dbReference type="Proteomes" id="UP001242513"/>
    </source>
</evidence>
<organism evidence="2 4">
    <name type="scientific">Lactobacillus kefiranofaciens</name>
    <dbReference type="NCBI Taxonomy" id="267818"/>
    <lineage>
        <taxon>Bacteria</taxon>
        <taxon>Bacillati</taxon>
        <taxon>Bacillota</taxon>
        <taxon>Bacilli</taxon>
        <taxon>Lactobacillales</taxon>
        <taxon>Lactobacillaceae</taxon>
        <taxon>Lactobacillus</taxon>
    </lineage>
</organism>
<dbReference type="RefSeq" id="WP_013854094.1">
    <property type="nucleotide sequence ID" value="NZ_CP123735.1"/>
</dbReference>
<protein>
    <recommendedName>
        <fullName evidence="5">Cell surface protein</fullName>
    </recommendedName>
</protein>
<reference evidence="1 3" key="1">
    <citation type="submission" date="2016-10" db="EMBL/GenBank/DDBJ databases">
        <authorList>
            <person name="Varghese N."/>
            <person name="Submissions S."/>
        </authorList>
    </citation>
    <scope>NUCLEOTIDE SEQUENCE [LARGE SCALE GENOMIC DNA]</scope>
    <source>
        <strain evidence="1 3">ATCC 43761</strain>
    </source>
</reference>
<evidence type="ECO:0000313" key="1">
    <source>
        <dbReference type="EMBL" id="SDA54640.1"/>
    </source>
</evidence>
<reference evidence="2" key="2">
    <citation type="journal article" date="2022" name="Food Funct.">
        <title>Lactobacillus kefiranofaciens ZW18 from Kefir enhances the anti-tumor effect of anti-programmed cell death 1 (PD-1) immunotherapy by modulating the gut microbiota.</title>
        <authorList>
            <person name="Zhao J."/>
            <person name="Wang Y."/>
            <person name="Wang J."/>
            <person name="Lv M."/>
            <person name="Zhou C."/>
            <person name="Jia L."/>
            <person name="Geng W."/>
        </authorList>
    </citation>
    <scope>NUCLEOTIDE SEQUENCE</scope>
    <source>
        <strain evidence="2">ZW18</strain>
    </source>
</reference>
<keyword evidence="3" id="KW-1185">Reference proteome</keyword>
<proteinExistence type="predicted"/>
<name>A0AAX3UFC4_9LACO</name>
<accession>A0AAX3UFC4</accession>
<sequence length="199" mass="22980">MKKKKIFSIIITLLLVVACGLGTRSRQVDAKTITLKAYTAKRYLNVTPKRAEGLGSGGSWIEKQVDKTIRVNHGKYFTYVPMVYTITKNMRAVYDTESLTSDQGEKMTFKRGYLYVARMPLHISHLKPNQKYRFRTDTLGDNTPYVQYHWITKRANRKGVISFGGPSVDIYLNCNVNKSFLKKALHDKRRILNRKIQIL</sequence>
<dbReference type="Proteomes" id="UP001242513">
    <property type="component" value="Chromosome"/>
</dbReference>
<dbReference type="PROSITE" id="PS51257">
    <property type="entry name" value="PROKAR_LIPOPROTEIN"/>
    <property type="match status" value="1"/>
</dbReference>
<dbReference type="AlphaFoldDB" id="A0AAX3UFC4"/>
<dbReference type="Proteomes" id="UP000181860">
    <property type="component" value="Unassembled WGS sequence"/>
</dbReference>
<evidence type="ECO:0008006" key="5">
    <source>
        <dbReference type="Google" id="ProtNLM"/>
    </source>
</evidence>
<evidence type="ECO:0000313" key="2">
    <source>
        <dbReference type="EMBL" id="WGO86377.1"/>
    </source>
</evidence>
<gene>
    <name evidence="2" type="ORF">QEJ78_02565</name>
    <name evidence="1" type="ORF">SAMN02983011_01251</name>
</gene>